<dbReference type="GO" id="GO:0000976">
    <property type="term" value="F:transcription cis-regulatory region binding"/>
    <property type="evidence" value="ECO:0007669"/>
    <property type="project" value="TreeGrafter"/>
</dbReference>
<keyword evidence="1" id="KW-0678">Repressor</keyword>
<dbReference type="Gene3D" id="3.40.50.2300">
    <property type="match status" value="2"/>
</dbReference>
<dbReference type="Pfam" id="PF00356">
    <property type="entry name" value="LacI"/>
    <property type="match status" value="1"/>
</dbReference>
<dbReference type="CDD" id="cd01392">
    <property type="entry name" value="HTH_LacI"/>
    <property type="match status" value="1"/>
</dbReference>
<dbReference type="CDD" id="cd19975">
    <property type="entry name" value="PBP1_CcpA-like"/>
    <property type="match status" value="1"/>
</dbReference>
<dbReference type="InterPro" id="IPR046335">
    <property type="entry name" value="LacI/GalR-like_sensor"/>
</dbReference>
<name>E6U2M5_ETHHY</name>
<gene>
    <name evidence="6" type="ordered locus">Ethha_0747</name>
</gene>
<dbReference type="AlphaFoldDB" id="E6U2M5"/>
<dbReference type="STRING" id="663278.Ethha_0747"/>
<evidence type="ECO:0000256" key="4">
    <source>
        <dbReference type="ARBA" id="ARBA00023163"/>
    </source>
</evidence>
<evidence type="ECO:0000259" key="5">
    <source>
        <dbReference type="PROSITE" id="PS50932"/>
    </source>
</evidence>
<keyword evidence="3" id="KW-0238">DNA-binding</keyword>
<accession>E6U2M5</accession>
<evidence type="ECO:0000256" key="2">
    <source>
        <dbReference type="ARBA" id="ARBA00023015"/>
    </source>
</evidence>
<dbReference type="PROSITE" id="PS50932">
    <property type="entry name" value="HTH_LACI_2"/>
    <property type="match status" value="1"/>
</dbReference>
<dbReference type="Proteomes" id="UP000001551">
    <property type="component" value="Chromosome"/>
</dbReference>
<evidence type="ECO:0000313" key="6">
    <source>
        <dbReference type="EMBL" id="ADU26316.1"/>
    </source>
</evidence>
<keyword evidence="4" id="KW-0804">Transcription</keyword>
<dbReference type="SUPFAM" id="SSF53822">
    <property type="entry name" value="Periplasmic binding protein-like I"/>
    <property type="match status" value="1"/>
</dbReference>
<dbReference type="RefSeq" id="WP_013484686.1">
    <property type="nucleotide sequence ID" value="NC_014828.1"/>
</dbReference>
<dbReference type="HOGENOM" id="CLU_037628_6_1_9"/>
<protein>
    <submittedName>
        <fullName evidence="6">Transcriptional regulator, LacI family</fullName>
    </submittedName>
</protein>
<evidence type="ECO:0000256" key="3">
    <source>
        <dbReference type="ARBA" id="ARBA00023125"/>
    </source>
</evidence>
<dbReference type="Gene3D" id="1.10.260.40">
    <property type="entry name" value="lambda repressor-like DNA-binding domains"/>
    <property type="match status" value="1"/>
</dbReference>
<dbReference type="GO" id="GO:0003700">
    <property type="term" value="F:DNA-binding transcription factor activity"/>
    <property type="evidence" value="ECO:0007669"/>
    <property type="project" value="TreeGrafter"/>
</dbReference>
<dbReference type="SUPFAM" id="SSF47413">
    <property type="entry name" value="lambda repressor-like DNA-binding domains"/>
    <property type="match status" value="1"/>
</dbReference>
<proteinExistence type="predicted"/>
<reference evidence="6 7" key="1">
    <citation type="submission" date="2010-12" db="EMBL/GenBank/DDBJ databases">
        <title>Complete sequence of Ethanoligenens harbinense YUAN-3.</title>
        <authorList>
            <person name="Lucas S."/>
            <person name="Copeland A."/>
            <person name="Lapidus A."/>
            <person name="Cheng J.-F."/>
            <person name="Bruce D."/>
            <person name="Goodwin L."/>
            <person name="Pitluck S."/>
            <person name="Chertkov O."/>
            <person name="Misra M."/>
            <person name="Detter J.C."/>
            <person name="Han C."/>
            <person name="Tapia R."/>
            <person name="Land M."/>
            <person name="Hauser L."/>
            <person name="Jeffries C."/>
            <person name="Kyrpides N."/>
            <person name="Ivanova N."/>
            <person name="Mikhailova N."/>
            <person name="Wang A."/>
            <person name="Mouttaki H."/>
            <person name="He Z."/>
            <person name="Zhou J."/>
            <person name="Hemme C.L."/>
            <person name="Woyke T."/>
        </authorList>
    </citation>
    <scope>NUCLEOTIDE SEQUENCE [LARGE SCALE GENOMIC DNA]</scope>
    <source>
        <strain evidence="7">DSM 18485 / JCM 12961 / CGMCC 1.5033 / YUAN-3</strain>
    </source>
</reference>
<dbReference type="PANTHER" id="PTHR30146">
    <property type="entry name" value="LACI-RELATED TRANSCRIPTIONAL REPRESSOR"/>
    <property type="match status" value="1"/>
</dbReference>
<dbReference type="eggNOG" id="COG1609">
    <property type="taxonomic scope" value="Bacteria"/>
</dbReference>
<dbReference type="EMBL" id="CP002400">
    <property type="protein sequence ID" value="ADU26316.1"/>
    <property type="molecule type" value="Genomic_DNA"/>
</dbReference>
<dbReference type="PANTHER" id="PTHR30146:SF148">
    <property type="entry name" value="HTH-TYPE TRANSCRIPTIONAL REPRESSOR PURR-RELATED"/>
    <property type="match status" value="1"/>
</dbReference>
<dbReference type="KEGG" id="eha:Ethha_0747"/>
<evidence type="ECO:0000313" key="7">
    <source>
        <dbReference type="Proteomes" id="UP000001551"/>
    </source>
</evidence>
<dbReference type="InterPro" id="IPR028082">
    <property type="entry name" value="Peripla_BP_I"/>
</dbReference>
<keyword evidence="2" id="KW-0805">Transcription regulation</keyword>
<dbReference type="Pfam" id="PF13377">
    <property type="entry name" value="Peripla_BP_3"/>
    <property type="match status" value="1"/>
</dbReference>
<dbReference type="InterPro" id="IPR000843">
    <property type="entry name" value="HTH_LacI"/>
</dbReference>
<dbReference type="SMART" id="SM00354">
    <property type="entry name" value="HTH_LACI"/>
    <property type="match status" value="1"/>
</dbReference>
<dbReference type="InterPro" id="IPR010982">
    <property type="entry name" value="Lambda_DNA-bd_dom_sf"/>
</dbReference>
<evidence type="ECO:0000256" key="1">
    <source>
        <dbReference type="ARBA" id="ARBA00022491"/>
    </source>
</evidence>
<sequence>MTENATIRDVAREAGVSIATVSRVLNNLGGYTEATEKAVLQAIQTLNYHQNTLARSLKTQRSNLLGFLLPVAVTTSLDRILYAFEKEAAESGYQVLVCHSAETVEDIVKHINMLARFQIDGFVFCGHQPREALGETLHNKSAPCVLINSYQNDDSIPCIRVDDYAAAYASVEYLYRKGHRRFALLVGPADDATAGHARLCGYRQAIADHGLTLDDDLVFYGDFSYHGTLETAGRLVRQADRFTAVAAASDDMALAVLSQAHVQGIAVPGNFSIIGYDNVVTSEMGIPPLTTLAQSFEEMGRQAVEMLLEQIRTSQKPPSRLIPFDIVERGSVRELLEQGGGAIALGGPITG</sequence>
<keyword evidence="7" id="KW-1185">Reference proteome</keyword>
<dbReference type="PROSITE" id="PS00356">
    <property type="entry name" value="HTH_LACI_1"/>
    <property type="match status" value="1"/>
</dbReference>
<dbReference type="PRINTS" id="PR00036">
    <property type="entry name" value="HTHLACI"/>
</dbReference>
<feature type="domain" description="HTH lacI-type" evidence="5">
    <location>
        <begin position="5"/>
        <end position="59"/>
    </location>
</feature>
<organism evidence="6 7">
    <name type="scientific">Ethanoligenens harbinense (strain DSM 18485 / JCM 12961 / CGMCC 1.5033 / YUAN-3)</name>
    <dbReference type="NCBI Taxonomy" id="663278"/>
    <lineage>
        <taxon>Bacteria</taxon>
        <taxon>Bacillati</taxon>
        <taxon>Bacillota</taxon>
        <taxon>Clostridia</taxon>
        <taxon>Eubacteriales</taxon>
        <taxon>Oscillospiraceae</taxon>
        <taxon>Ethanoligenens</taxon>
    </lineage>
</organism>